<name>A0AAV2YIV1_9STRA</name>
<proteinExistence type="predicted"/>
<keyword evidence="3" id="KW-1185">Reference proteome</keyword>
<organism evidence="2 3">
    <name type="scientific">Lagenidium giganteum</name>
    <dbReference type="NCBI Taxonomy" id="4803"/>
    <lineage>
        <taxon>Eukaryota</taxon>
        <taxon>Sar</taxon>
        <taxon>Stramenopiles</taxon>
        <taxon>Oomycota</taxon>
        <taxon>Peronosporomycetes</taxon>
        <taxon>Pythiales</taxon>
        <taxon>Pythiaceae</taxon>
    </lineage>
</organism>
<accession>A0AAV2YIV1</accession>
<dbReference type="InterPro" id="IPR032048">
    <property type="entry name" value="TGase_elicitor"/>
</dbReference>
<evidence type="ECO:0000313" key="3">
    <source>
        <dbReference type="Proteomes" id="UP001146120"/>
    </source>
</evidence>
<feature type="compositionally biased region" description="Low complexity" evidence="1">
    <location>
        <begin position="133"/>
        <end position="161"/>
    </location>
</feature>
<dbReference type="Proteomes" id="UP001146120">
    <property type="component" value="Unassembled WGS sequence"/>
</dbReference>
<reference evidence="2" key="1">
    <citation type="submission" date="2022-11" db="EMBL/GenBank/DDBJ databases">
        <authorList>
            <person name="Morgan W.R."/>
            <person name="Tartar A."/>
        </authorList>
    </citation>
    <scope>NUCLEOTIDE SEQUENCE</scope>
    <source>
        <strain evidence="2">ARSEF 373</strain>
    </source>
</reference>
<dbReference type="EMBL" id="DAKRPA010000313">
    <property type="protein sequence ID" value="DAZ93471.1"/>
    <property type="molecule type" value="Genomic_DNA"/>
</dbReference>
<gene>
    <name evidence="2" type="ORF">N0F65_002549</name>
</gene>
<feature type="region of interest" description="Disordered" evidence="1">
    <location>
        <begin position="126"/>
        <end position="163"/>
    </location>
</feature>
<comment type="caution">
    <text evidence="2">The sequence shown here is derived from an EMBL/GenBank/DDBJ whole genome shotgun (WGS) entry which is preliminary data.</text>
</comment>
<evidence type="ECO:0000313" key="2">
    <source>
        <dbReference type="EMBL" id="DAZ93471.1"/>
    </source>
</evidence>
<evidence type="ECO:0000256" key="1">
    <source>
        <dbReference type="SAM" id="MobiDB-lite"/>
    </source>
</evidence>
<dbReference type="AlphaFoldDB" id="A0AAV2YIV1"/>
<reference evidence="2" key="2">
    <citation type="journal article" date="2023" name="Microbiol Resour">
        <title>Decontamination and Annotation of the Draft Genome Sequence of the Oomycete Lagenidium giganteum ARSEF 373.</title>
        <authorList>
            <person name="Morgan W.R."/>
            <person name="Tartar A."/>
        </authorList>
    </citation>
    <scope>NUCLEOTIDE SEQUENCE</scope>
    <source>
        <strain evidence="2">ARSEF 373</strain>
    </source>
</reference>
<sequence length="194" mass="21778">MHPDVAARRFFRNLDSYVFNRKAKRVVYTQTTISWIQEDGPSAPSVASGGADRYTTHRDYHYLLELDGDDNIIGGEWVEESVKDHPDFLWFSVGRPSLDIVTPIGMKYRDIRELLDASVACRDIDQPTPAPTPALSSAASTAPTPAPSVASSTAPTQAPTHTPDRWCSRFQRKWTCGIWVWCGWDAEQSVCYKK</sequence>
<dbReference type="Pfam" id="PF16683">
    <property type="entry name" value="TGase_elicitor"/>
    <property type="match status" value="1"/>
</dbReference>
<protein>
    <submittedName>
        <fullName evidence="2">Uncharacterized protein</fullName>
    </submittedName>
</protein>
<dbReference type="GO" id="GO:0016755">
    <property type="term" value="F:aminoacyltransferase activity"/>
    <property type="evidence" value="ECO:0007669"/>
    <property type="project" value="InterPro"/>
</dbReference>